<name>A0A915JPB6_ROMCU</name>
<dbReference type="SMART" id="SM00392">
    <property type="entry name" value="PROF"/>
    <property type="match status" value="1"/>
</dbReference>
<dbReference type="CDD" id="cd00148">
    <property type="entry name" value="PROF"/>
    <property type="match status" value="1"/>
</dbReference>
<organism evidence="8 9">
    <name type="scientific">Romanomermis culicivorax</name>
    <name type="common">Nematode worm</name>
    <dbReference type="NCBI Taxonomy" id="13658"/>
    <lineage>
        <taxon>Eukaryota</taxon>
        <taxon>Metazoa</taxon>
        <taxon>Ecdysozoa</taxon>
        <taxon>Nematoda</taxon>
        <taxon>Enoplea</taxon>
        <taxon>Dorylaimia</taxon>
        <taxon>Mermithida</taxon>
        <taxon>Mermithoidea</taxon>
        <taxon>Mermithidae</taxon>
        <taxon>Romanomermis</taxon>
    </lineage>
</organism>
<dbReference type="GO" id="GO:0005938">
    <property type="term" value="C:cell cortex"/>
    <property type="evidence" value="ECO:0007669"/>
    <property type="project" value="TreeGrafter"/>
</dbReference>
<dbReference type="OMA" id="GLQPEMC"/>
<evidence type="ECO:0000256" key="7">
    <source>
        <dbReference type="RuleBase" id="RU003909"/>
    </source>
</evidence>
<evidence type="ECO:0000313" key="8">
    <source>
        <dbReference type="Proteomes" id="UP000887565"/>
    </source>
</evidence>
<dbReference type="InterPro" id="IPR005455">
    <property type="entry name" value="PFN_euk"/>
</dbReference>
<accession>A0A915JPB6</accession>
<comment type="subunit">
    <text evidence="3">Occurs in many kinds of cells as a complex with monomeric actin in a 1:1 ratio.</text>
</comment>
<evidence type="ECO:0000256" key="6">
    <source>
        <dbReference type="ARBA" id="ARBA00023212"/>
    </source>
</evidence>
<sequence>MTSSWQDLVNNNLIGTKKVSKAAILGLDGQIWAKSDDFGITDQEAQVASKGFANRDGVLGSGLRFENEKYFVLQADEDRIIGRKESRGFFLHKTNQSKQK</sequence>
<dbReference type="InterPro" id="IPR048278">
    <property type="entry name" value="PFN"/>
</dbReference>
<keyword evidence="8" id="KW-1185">Reference proteome</keyword>
<keyword evidence="6" id="KW-0206">Cytoskeleton</keyword>
<keyword evidence="4" id="KW-0963">Cytoplasm</keyword>
<dbReference type="SUPFAM" id="SSF55770">
    <property type="entry name" value="Profilin (actin-binding protein)"/>
    <property type="match status" value="1"/>
</dbReference>
<dbReference type="PRINTS" id="PR00392">
    <property type="entry name" value="PROFILIN"/>
</dbReference>
<comment type="similarity">
    <text evidence="2 7">Belongs to the profilin family.</text>
</comment>
<evidence type="ECO:0000256" key="5">
    <source>
        <dbReference type="ARBA" id="ARBA00023203"/>
    </source>
</evidence>
<keyword evidence="5 7" id="KW-0009">Actin-binding</keyword>
<dbReference type="Proteomes" id="UP000887565">
    <property type="component" value="Unplaced"/>
</dbReference>
<dbReference type="PANTHER" id="PTHR11604">
    <property type="entry name" value="PROFILIN"/>
    <property type="match status" value="1"/>
</dbReference>
<protein>
    <recommendedName>
        <fullName evidence="7">Profilin</fullName>
    </recommendedName>
</protein>
<dbReference type="WBParaSite" id="nRc.2.0.1.t28099-RA">
    <property type="protein sequence ID" value="nRc.2.0.1.t28099-RA"/>
    <property type="gene ID" value="nRc.2.0.1.g28099"/>
</dbReference>
<dbReference type="AlphaFoldDB" id="A0A915JPB6"/>
<reference evidence="9" key="1">
    <citation type="submission" date="2022-11" db="UniProtKB">
        <authorList>
            <consortium name="WormBaseParasite"/>
        </authorList>
    </citation>
    <scope>IDENTIFICATION</scope>
</reference>
<evidence type="ECO:0000256" key="4">
    <source>
        <dbReference type="ARBA" id="ARBA00022490"/>
    </source>
</evidence>
<dbReference type="Gene3D" id="3.30.450.30">
    <property type="entry name" value="Dynein light chain 2a, cytoplasmic"/>
    <property type="match status" value="1"/>
</dbReference>
<comment type="subcellular location">
    <subcellularLocation>
        <location evidence="1">Cytoplasm</location>
        <location evidence="1">Cytoskeleton</location>
    </subcellularLocation>
</comment>
<evidence type="ECO:0000256" key="2">
    <source>
        <dbReference type="ARBA" id="ARBA00010058"/>
    </source>
</evidence>
<dbReference type="GO" id="GO:0003785">
    <property type="term" value="F:actin monomer binding"/>
    <property type="evidence" value="ECO:0007669"/>
    <property type="project" value="TreeGrafter"/>
</dbReference>
<dbReference type="PANTHER" id="PTHR11604:SF0">
    <property type="entry name" value="PROFILIN"/>
    <property type="match status" value="1"/>
</dbReference>
<proteinExistence type="inferred from homology"/>
<evidence type="ECO:0000256" key="3">
    <source>
        <dbReference type="ARBA" id="ARBA00011583"/>
    </source>
</evidence>
<dbReference type="InterPro" id="IPR036140">
    <property type="entry name" value="PFN_sf"/>
</dbReference>
<dbReference type="GO" id="GO:0005856">
    <property type="term" value="C:cytoskeleton"/>
    <property type="evidence" value="ECO:0007669"/>
    <property type="project" value="UniProtKB-SubCell"/>
</dbReference>
<evidence type="ECO:0000313" key="9">
    <source>
        <dbReference type="WBParaSite" id="nRc.2.0.1.t28099-RA"/>
    </source>
</evidence>
<evidence type="ECO:0000256" key="1">
    <source>
        <dbReference type="ARBA" id="ARBA00004245"/>
    </source>
</evidence>
<dbReference type="Pfam" id="PF00235">
    <property type="entry name" value="Profilin"/>
    <property type="match status" value="1"/>
</dbReference>